<dbReference type="Pfam" id="PF10988">
    <property type="entry name" value="DUF2807"/>
    <property type="match status" value="1"/>
</dbReference>
<dbReference type="PANTHER" id="PTHR39200">
    <property type="entry name" value="HYPOTHETICAL EXPORTED PROTEIN"/>
    <property type="match status" value="1"/>
</dbReference>
<evidence type="ECO:0000313" key="4">
    <source>
        <dbReference type="Proteomes" id="UP001500713"/>
    </source>
</evidence>
<proteinExistence type="predicted"/>
<feature type="domain" description="Putative auto-transporter adhesin head GIN" evidence="2">
    <location>
        <begin position="47"/>
        <end position="231"/>
    </location>
</feature>
<evidence type="ECO:0000313" key="3">
    <source>
        <dbReference type="EMBL" id="GAA0485030.1"/>
    </source>
</evidence>
<name>A0ABP3KU25_9SPHN</name>
<feature type="chain" id="PRO_5047165135" evidence="1">
    <location>
        <begin position="24"/>
        <end position="246"/>
    </location>
</feature>
<dbReference type="Gene3D" id="2.160.20.120">
    <property type="match status" value="1"/>
</dbReference>
<protein>
    <submittedName>
        <fullName evidence="3">Head GIN domain-containing protein</fullName>
    </submittedName>
</protein>
<dbReference type="EMBL" id="BAAAEM010000003">
    <property type="protein sequence ID" value="GAA0485030.1"/>
    <property type="molecule type" value="Genomic_DNA"/>
</dbReference>
<dbReference type="InterPro" id="IPR021255">
    <property type="entry name" value="DUF2807"/>
</dbReference>
<comment type="caution">
    <text evidence="3">The sequence shown here is derived from an EMBL/GenBank/DDBJ whole genome shotgun (WGS) entry which is preliminary data.</text>
</comment>
<keyword evidence="1" id="KW-0732">Signal</keyword>
<evidence type="ECO:0000259" key="2">
    <source>
        <dbReference type="Pfam" id="PF10988"/>
    </source>
</evidence>
<dbReference type="Proteomes" id="UP001500713">
    <property type="component" value="Unassembled WGS sequence"/>
</dbReference>
<dbReference type="PROSITE" id="PS51257">
    <property type="entry name" value="PROKAR_LIPOPROTEIN"/>
    <property type="match status" value="1"/>
</dbReference>
<organism evidence="3 4">
    <name type="scientific">Parasphingorhabdus litoris</name>
    <dbReference type="NCBI Taxonomy" id="394733"/>
    <lineage>
        <taxon>Bacteria</taxon>
        <taxon>Pseudomonadati</taxon>
        <taxon>Pseudomonadota</taxon>
        <taxon>Alphaproteobacteria</taxon>
        <taxon>Sphingomonadales</taxon>
        <taxon>Sphingomonadaceae</taxon>
        <taxon>Parasphingorhabdus</taxon>
    </lineage>
</organism>
<sequence>MKKLLFVIPLLALSACEGSIASAVGSAGKSSFSDGTQIGTTATNPGEFDGVTLAGPDNVVFTTGSDFSIRAEGKSDTLEQLRYKITDGQLKIGREKNGGMWSGDYNGATVYVSAPSLKSAKLAGSGDMQVDNMNGENAKISVAGSGNVDVAALETASLTTKVAGSGDVSIAGTADEVTISVAGSGDISGKKLKAENATIKVAGSGDVSLSSDGAVEATVVGSGDIRIHGDAVCKTKSRGSGDITCG</sequence>
<evidence type="ECO:0000256" key="1">
    <source>
        <dbReference type="SAM" id="SignalP"/>
    </source>
</evidence>
<feature type="signal peptide" evidence="1">
    <location>
        <begin position="1"/>
        <end position="23"/>
    </location>
</feature>
<gene>
    <name evidence="3" type="ORF">GCM10009096_29630</name>
</gene>
<keyword evidence="4" id="KW-1185">Reference proteome</keyword>
<accession>A0ABP3KU25</accession>
<dbReference type="RefSeq" id="WP_229955394.1">
    <property type="nucleotide sequence ID" value="NZ_BAAAEM010000003.1"/>
</dbReference>
<reference evidence="4" key="1">
    <citation type="journal article" date="2019" name="Int. J. Syst. Evol. Microbiol.">
        <title>The Global Catalogue of Microorganisms (GCM) 10K type strain sequencing project: providing services to taxonomists for standard genome sequencing and annotation.</title>
        <authorList>
            <consortium name="The Broad Institute Genomics Platform"/>
            <consortium name="The Broad Institute Genome Sequencing Center for Infectious Disease"/>
            <person name="Wu L."/>
            <person name="Ma J."/>
        </authorList>
    </citation>
    <scope>NUCLEOTIDE SEQUENCE [LARGE SCALE GENOMIC DNA]</scope>
    <source>
        <strain evidence="4">JCM 14162</strain>
    </source>
</reference>
<dbReference type="PANTHER" id="PTHR39200:SF1">
    <property type="entry name" value="AUTO-TRANSPORTER ADHESIN HEAD GIN DOMAIN-CONTAINING PROTEIN-RELATED"/>
    <property type="match status" value="1"/>
</dbReference>